<evidence type="ECO:0000313" key="8">
    <source>
        <dbReference type="Proteomes" id="UP000316495"/>
    </source>
</evidence>
<dbReference type="Pfam" id="PF01795">
    <property type="entry name" value="Methyltransf_5"/>
    <property type="match status" value="1"/>
</dbReference>
<name>A0A554LPQ6_9BACT</name>
<dbReference type="PANTHER" id="PTHR11265">
    <property type="entry name" value="S-ADENOSYL-METHYLTRANSFERASE MRAW"/>
    <property type="match status" value="1"/>
</dbReference>
<dbReference type="EC" id="2.1.1.199" evidence="6"/>
<dbReference type="PANTHER" id="PTHR11265:SF0">
    <property type="entry name" value="12S RRNA N4-METHYLCYTIDINE METHYLTRANSFERASE"/>
    <property type="match status" value="1"/>
</dbReference>
<dbReference type="InterPro" id="IPR023397">
    <property type="entry name" value="SAM-dep_MeTrfase_MraW_recog"/>
</dbReference>
<dbReference type="EMBL" id="VMGN01000005">
    <property type="protein sequence ID" value="TSC94843.1"/>
    <property type="molecule type" value="Genomic_DNA"/>
</dbReference>
<dbReference type="PIRSF" id="PIRSF004486">
    <property type="entry name" value="MraW"/>
    <property type="match status" value="1"/>
</dbReference>
<organism evidence="7 8">
    <name type="scientific">Candidatus Berkelbacteria bacterium Athens1014_28</name>
    <dbReference type="NCBI Taxonomy" id="2017145"/>
    <lineage>
        <taxon>Bacteria</taxon>
        <taxon>Candidatus Berkelbacteria</taxon>
    </lineage>
</organism>
<dbReference type="InterPro" id="IPR002903">
    <property type="entry name" value="RsmH"/>
</dbReference>
<dbReference type="Gene3D" id="3.40.50.150">
    <property type="entry name" value="Vaccinia Virus protein VP39"/>
    <property type="match status" value="1"/>
</dbReference>
<comment type="caution">
    <text evidence="7">The sequence shown here is derived from an EMBL/GenBank/DDBJ whole genome shotgun (WGS) entry which is preliminary data.</text>
</comment>
<dbReference type="Gene3D" id="1.10.150.170">
    <property type="entry name" value="Putative methyltransferase TM0872, insert domain"/>
    <property type="match status" value="1"/>
</dbReference>
<dbReference type="GO" id="GO:0005737">
    <property type="term" value="C:cytoplasm"/>
    <property type="evidence" value="ECO:0007669"/>
    <property type="project" value="UniProtKB-SubCell"/>
</dbReference>
<gene>
    <name evidence="6" type="primary">rsmH</name>
    <name evidence="7" type="ORF">Athens101428_125</name>
</gene>
<keyword evidence="4 6" id="KW-0808">Transferase</keyword>
<comment type="subcellular location">
    <subcellularLocation>
        <location evidence="6">Cytoplasm</location>
    </subcellularLocation>
</comment>
<evidence type="ECO:0000313" key="7">
    <source>
        <dbReference type="EMBL" id="TSC94843.1"/>
    </source>
</evidence>
<accession>A0A554LPQ6</accession>
<comment type="function">
    <text evidence="6">Specifically methylates the N4 position of cytidine in position 1402 (C1402) of 16S rRNA.</text>
</comment>
<feature type="binding site" evidence="6">
    <location>
        <position position="105"/>
    </location>
    <ligand>
        <name>S-adenosyl-L-methionine</name>
        <dbReference type="ChEBI" id="CHEBI:59789"/>
    </ligand>
</feature>
<evidence type="ECO:0000256" key="5">
    <source>
        <dbReference type="ARBA" id="ARBA00022691"/>
    </source>
</evidence>
<evidence type="ECO:0000256" key="6">
    <source>
        <dbReference type="HAMAP-Rule" id="MF_01007"/>
    </source>
</evidence>
<dbReference type="AlphaFoldDB" id="A0A554LPQ6"/>
<feature type="binding site" evidence="6">
    <location>
        <position position="126"/>
    </location>
    <ligand>
        <name>S-adenosyl-L-methionine</name>
        <dbReference type="ChEBI" id="CHEBI:59789"/>
    </ligand>
</feature>
<dbReference type="Proteomes" id="UP000316495">
    <property type="component" value="Unassembled WGS sequence"/>
</dbReference>
<keyword evidence="6" id="KW-0963">Cytoplasm</keyword>
<evidence type="ECO:0000256" key="4">
    <source>
        <dbReference type="ARBA" id="ARBA00022679"/>
    </source>
</evidence>
<comment type="similarity">
    <text evidence="1 6">Belongs to the methyltransferase superfamily. RsmH family.</text>
</comment>
<dbReference type="HAMAP" id="MF_01007">
    <property type="entry name" value="16SrRNA_methyltr_H"/>
    <property type="match status" value="1"/>
</dbReference>
<protein>
    <recommendedName>
        <fullName evidence="6">Ribosomal RNA small subunit methyltransferase H</fullName>
        <ecNumber evidence="6">2.1.1.199</ecNumber>
    </recommendedName>
    <alternativeName>
        <fullName evidence="6">16S rRNA m(4)C1402 methyltransferase</fullName>
    </alternativeName>
    <alternativeName>
        <fullName evidence="6">rRNA (cytosine-N(4)-)-methyltransferase RsmH</fullName>
    </alternativeName>
</protein>
<keyword evidence="2 6" id="KW-0698">rRNA processing</keyword>
<dbReference type="GO" id="GO:0071424">
    <property type="term" value="F:rRNA (cytosine-N4-)-methyltransferase activity"/>
    <property type="evidence" value="ECO:0007669"/>
    <property type="project" value="UniProtKB-UniRule"/>
</dbReference>
<evidence type="ECO:0000256" key="1">
    <source>
        <dbReference type="ARBA" id="ARBA00010396"/>
    </source>
</evidence>
<evidence type="ECO:0000256" key="2">
    <source>
        <dbReference type="ARBA" id="ARBA00022552"/>
    </source>
</evidence>
<reference evidence="7 8" key="1">
    <citation type="submission" date="2017-07" db="EMBL/GenBank/DDBJ databases">
        <title>Mechanisms for carbon and nitrogen cycling indicate functional differentiation within the Candidate Phyla Radiation.</title>
        <authorList>
            <person name="Danczak R.E."/>
            <person name="Johnston M.D."/>
            <person name="Kenah C."/>
            <person name="Slattery M."/>
            <person name="Wrighton K.C."/>
            <person name="Wilkins M.J."/>
        </authorList>
    </citation>
    <scope>NUCLEOTIDE SEQUENCE [LARGE SCALE GENOMIC DNA]</scope>
    <source>
        <strain evidence="7">Athens1014_28</strain>
    </source>
</reference>
<feature type="binding site" evidence="6">
    <location>
        <position position="65"/>
    </location>
    <ligand>
        <name>S-adenosyl-L-methionine</name>
        <dbReference type="ChEBI" id="CHEBI:59789"/>
    </ligand>
</feature>
<dbReference type="SUPFAM" id="SSF53335">
    <property type="entry name" value="S-adenosyl-L-methionine-dependent methyltransferases"/>
    <property type="match status" value="1"/>
</dbReference>
<comment type="catalytic activity">
    <reaction evidence="6">
        <text>cytidine(1402) in 16S rRNA + S-adenosyl-L-methionine = N(4)-methylcytidine(1402) in 16S rRNA + S-adenosyl-L-homocysteine + H(+)</text>
        <dbReference type="Rhea" id="RHEA:42928"/>
        <dbReference type="Rhea" id="RHEA-COMP:10286"/>
        <dbReference type="Rhea" id="RHEA-COMP:10287"/>
        <dbReference type="ChEBI" id="CHEBI:15378"/>
        <dbReference type="ChEBI" id="CHEBI:57856"/>
        <dbReference type="ChEBI" id="CHEBI:59789"/>
        <dbReference type="ChEBI" id="CHEBI:74506"/>
        <dbReference type="ChEBI" id="CHEBI:82748"/>
        <dbReference type="EC" id="2.1.1.199"/>
    </reaction>
</comment>
<keyword evidence="5 6" id="KW-0949">S-adenosyl-L-methionine</keyword>
<dbReference type="InterPro" id="IPR029063">
    <property type="entry name" value="SAM-dependent_MTases_sf"/>
</dbReference>
<proteinExistence type="inferred from homology"/>
<dbReference type="NCBIfam" id="TIGR00006">
    <property type="entry name" value="16S rRNA (cytosine(1402)-N(4))-methyltransferase RsmH"/>
    <property type="match status" value="1"/>
</dbReference>
<dbReference type="GO" id="GO:0070475">
    <property type="term" value="P:rRNA base methylation"/>
    <property type="evidence" value="ECO:0007669"/>
    <property type="project" value="UniProtKB-UniRule"/>
</dbReference>
<feature type="binding site" evidence="6">
    <location>
        <position position="133"/>
    </location>
    <ligand>
        <name>S-adenosyl-L-methionine</name>
        <dbReference type="ChEBI" id="CHEBI:59789"/>
    </ligand>
</feature>
<dbReference type="SUPFAM" id="SSF81799">
    <property type="entry name" value="Putative methyltransferase TM0872, insert domain"/>
    <property type="match status" value="1"/>
</dbReference>
<sequence>MFENLKFEIRNLMQSIHKTVLLKEAVESLNLKNGDIVIDATLGGGGHSRKIIDKIGEAGIFVGFDRDISALEKFAEFPISNFQFPNDLQIPIFKKDNIYLVGCNFSEIKKVLEILEIKKVDAILADFGLSSDQLDDAKRGFSFQSGGPLDMRMGKSPRMLSDEELTAEYVVNDYPEASLERIFRVFGEEHFAKRIARKIVEKRSEGRIKTTTELVGIISSAVPEKFKHRKVHFATRTFQALRIEVNKELESIEKFLANSIDILKKEGRLAVISFHSGEDRIAKNIFRENARGCICPKEFPVCRCDNEPRVKIITRKPVAPSEEEVSVNARSRSARMRVVEKI</sequence>
<evidence type="ECO:0000256" key="3">
    <source>
        <dbReference type="ARBA" id="ARBA00022603"/>
    </source>
</evidence>
<feature type="binding site" evidence="6">
    <location>
        <begin position="45"/>
        <end position="47"/>
    </location>
    <ligand>
        <name>S-adenosyl-L-methionine</name>
        <dbReference type="ChEBI" id="CHEBI:59789"/>
    </ligand>
</feature>
<keyword evidence="3 6" id="KW-0489">Methyltransferase</keyword>